<dbReference type="AlphaFoldDB" id="A4QME0"/>
<keyword evidence="1" id="KW-0934">Plastid</keyword>
<accession>A4QME0</accession>
<dbReference type="RefSeq" id="YP_001152237.1">
    <property type="nucleotide sequence ID" value="NC_004677.2"/>
</dbReference>
<evidence type="ECO:0000313" key="1">
    <source>
        <dbReference type="EMBL" id="ABP35477.1"/>
    </source>
</evidence>
<dbReference type="GeneID" id="5048590"/>
<protein>
    <submittedName>
        <fullName evidence="1">ORF88</fullName>
    </submittedName>
</protein>
<sequence length="88" mass="10114">MDGWNHKWTELPEGKGRIDSIQFLNKKKIDSSSRIGKKGIISRGANDPNWPLDIAKCDYLGANDPNWPLHIAKINKCDNNIYCFNWIN</sequence>
<keyword evidence="1" id="KW-0150">Chloroplast</keyword>
<organism evidence="1">
    <name type="scientific">Pinus koraiensis</name>
    <name type="common">Korean pine</name>
    <dbReference type="NCBI Taxonomy" id="88728"/>
    <lineage>
        <taxon>Eukaryota</taxon>
        <taxon>Viridiplantae</taxon>
        <taxon>Streptophyta</taxon>
        <taxon>Embryophyta</taxon>
        <taxon>Tracheophyta</taxon>
        <taxon>Spermatophyta</taxon>
        <taxon>Pinopsida</taxon>
        <taxon>Pinidae</taxon>
        <taxon>Conifers I</taxon>
        <taxon>Pinales</taxon>
        <taxon>Pinaceae</taxon>
        <taxon>Pinus</taxon>
        <taxon>Pinus subgen. Strobus</taxon>
    </lineage>
</organism>
<geneLocation type="chloroplast" evidence="1"/>
<proteinExistence type="predicted"/>
<reference evidence="1" key="1">
    <citation type="submission" date="2007-04" db="EMBL/GenBank/DDBJ databases">
        <authorList>
            <person name="Noh E.W."/>
            <person name="Lee J.S."/>
            <person name="Choi Y.I."/>
            <person name="Han M.S."/>
            <person name="Yi Y.S."/>
            <person name="Han S.U."/>
        </authorList>
    </citation>
    <scope>NUCLEOTIDE SEQUENCE</scope>
</reference>
<name>A4QME0_PINKO</name>
<dbReference type="EMBL" id="AY228468">
    <property type="protein sequence ID" value="ABP35477.1"/>
    <property type="molecule type" value="Genomic_DNA"/>
</dbReference>